<dbReference type="AlphaFoldDB" id="A0A9D4CYW6"/>
<feature type="region of interest" description="Disordered" evidence="1">
    <location>
        <begin position="97"/>
        <end position="122"/>
    </location>
</feature>
<dbReference type="SUPFAM" id="SSF46689">
    <property type="entry name" value="Homeodomain-like"/>
    <property type="match status" value="1"/>
</dbReference>
<evidence type="ECO:0008006" key="4">
    <source>
        <dbReference type="Google" id="ProtNLM"/>
    </source>
</evidence>
<evidence type="ECO:0000313" key="3">
    <source>
        <dbReference type="Proteomes" id="UP000828390"/>
    </source>
</evidence>
<dbReference type="Proteomes" id="UP000828390">
    <property type="component" value="Unassembled WGS sequence"/>
</dbReference>
<organism evidence="2 3">
    <name type="scientific">Dreissena polymorpha</name>
    <name type="common">Zebra mussel</name>
    <name type="synonym">Mytilus polymorpha</name>
    <dbReference type="NCBI Taxonomy" id="45954"/>
    <lineage>
        <taxon>Eukaryota</taxon>
        <taxon>Metazoa</taxon>
        <taxon>Spiralia</taxon>
        <taxon>Lophotrochozoa</taxon>
        <taxon>Mollusca</taxon>
        <taxon>Bivalvia</taxon>
        <taxon>Autobranchia</taxon>
        <taxon>Heteroconchia</taxon>
        <taxon>Euheterodonta</taxon>
        <taxon>Imparidentia</taxon>
        <taxon>Neoheterodontei</taxon>
        <taxon>Myida</taxon>
        <taxon>Dreissenoidea</taxon>
        <taxon>Dreissenidae</taxon>
        <taxon>Dreissena</taxon>
    </lineage>
</organism>
<evidence type="ECO:0000313" key="2">
    <source>
        <dbReference type="EMBL" id="KAH3734736.1"/>
    </source>
</evidence>
<evidence type="ECO:0000256" key="1">
    <source>
        <dbReference type="SAM" id="MobiDB-lite"/>
    </source>
</evidence>
<reference evidence="2" key="2">
    <citation type="submission" date="2020-11" db="EMBL/GenBank/DDBJ databases">
        <authorList>
            <person name="McCartney M.A."/>
            <person name="Auch B."/>
            <person name="Kono T."/>
            <person name="Mallez S."/>
            <person name="Becker A."/>
            <person name="Gohl D.M."/>
            <person name="Silverstein K.A.T."/>
            <person name="Koren S."/>
            <person name="Bechman K.B."/>
            <person name="Herman A."/>
            <person name="Abrahante J.E."/>
            <person name="Garbe J."/>
        </authorList>
    </citation>
    <scope>NUCLEOTIDE SEQUENCE</scope>
    <source>
        <strain evidence="2">Duluth1</strain>
        <tissue evidence="2">Whole animal</tissue>
    </source>
</reference>
<gene>
    <name evidence="2" type="ORF">DPMN_041181</name>
</gene>
<protein>
    <recommendedName>
        <fullName evidence="4">HTH psq-type domain-containing protein</fullName>
    </recommendedName>
</protein>
<proteinExistence type="predicted"/>
<name>A0A9D4CYW6_DREPO</name>
<dbReference type="InterPro" id="IPR009057">
    <property type="entry name" value="Homeodomain-like_sf"/>
</dbReference>
<reference evidence="2" key="1">
    <citation type="journal article" date="2019" name="bioRxiv">
        <title>The Genome of the Zebra Mussel, Dreissena polymorpha: A Resource for Invasive Species Research.</title>
        <authorList>
            <person name="McCartney M.A."/>
            <person name="Auch B."/>
            <person name="Kono T."/>
            <person name="Mallez S."/>
            <person name="Zhang Y."/>
            <person name="Obille A."/>
            <person name="Becker A."/>
            <person name="Abrahante J.E."/>
            <person name="Garbe J."/>
            <person name="Badalamenti J.P."/>
            <person name="Herman A."/>
            <person name="Mangelson H."/>
            <person name="Liachko I."/>
            <person name="Sullivan S."/>
            <person name="Sone E.D."/>
            <person name="Koren S."/>
            <person name="Silverstein K.A.T."/>
            <person name="Beckman K.B."/>
            <person name="Gohl D.M."/>
        </authorList>
    </citation>
    <scope>NUCLEOTIDE SEQUENCE</scope>
    <source>
        <strain evidence="2">Duluth1</strain>
        <tissue evidence="2">Whole animal</tissue>
    </source>
</reference>
<comment type="caution">
    <text evidence="2">The sequence shown here is derived from an EMBL/GenBank/DDBJ whole genome shotgun (WGS) entry which is preliminary data.</text>
</comment>
<accession>A0A9D4CYW6</accession>
<keyword evidence="3" id="KW-1185">Reference proteome</keyword>
<dbReference type="EMBL" id="JAIWYP010000011">
    <property type="protein sequence ID" value="KAH3734736.1"/>
    <property type="molecule type" value="Genomic_DNA"/>
</dbReference>
<sequence length="157" mass="17477">MSGKRKFLTLEEQVKCLKLFESGKSSRVIASELCVGRTQVQSVLKDDPEDDIPLALLRVSRDLFDEDIGDLTAVDKDLAICETNITDWERPATELIEELKPTQPDADTDKEEESSALPPSSTVCSVSETCQFIDHLKNVALAKNNQVMLDSIIKIPR</sequence>